<keyword evidence="3" id="KW-0378">Hydrolase</keyword>
<evidence type="ECO:0000259" key="5">
    <source>
        <dbReference type="PROSITE" id="PS50600"/>
    </source>
</evidence>
<dbReference type="SUPFAM" id="SSF54001">
    <property type="entry name" value="Cysteine proteinases"/>
    <property type="match status" value="1"/>
</dbReference>
<reference evidence="7" key="1">
    <citation type="submission" date="2024-07" db="EMBL/GenBank/DDBJ databases">
        <title>Two chromosome-level genome assemblies of Korean endemic species Abeliophyllum distichum and Forsythia ovata (Oleaceae).</title>
        <authorList>
            <person name="Jang H."/>
        </authorList>
    </citation>
    <scope>NUCLEOTIDE SEQUENCE [LARGE SCALE GENOMIC DNA]</scope>
</reference>
<dbReference type="InterPro" id="IPR038765">
    <property type="entry name" value="Papain-like_cys_pep_sf"/>
</dbReference>
<comment type="similarity">
    <text evidence="1">Belongs to the peptidase C48 family.</text>
</comment>
<keyword evidence="7" id="KW-1185">Reference proteome</keyword>
<dbReference type="Pfam" id="PF02902">
    <property type="entry name" value="Peptidase_C48"/>
    <property type="match status" value="1"/>
</dbReference>
<organism evidence="6 7">
    <name type="scientific">Abeliophyllum distichum</name>
    <dbReference type="NCBI Taxonomy" id="126358"/>
    <lineage>
        <taxon>Eukaryota</taxon>
        <taxon>Viridiplantae</taxon>
        <taxon>Streptophyta</taxon>
        <taxon>Embryophyta</taxon>
        <taxon>Tracheophyta</taxon>
        <taxon>Spermatophyta</taxon>
        <taxon>Magnoliopsida</taxon>
        <taxon>eudicotyledons</taxon>
        <taxon>Gunneridae</taxon>
        <taxon>Pentapetalae</taxon>
        <taxon>asterids</taxon>
        <taxon>lamiids</taxon>
        <taxon>Lamiales</taxon>
        <taxon>Oleaceae</taxon>
        <taxon>Forsythieae</taxon>
        <taxon>Abeliophyllum</taxon>
    </lineage>
</organism>
<keyword evidence="2 6" id="KW-0645">Protease</keyword>
<name>A0ABD1QWC5_9LAMI</name>
<evidence type="ECO:0000256" key="4">
    <source>
        <dbReference type="ARBA" id="ARBA00022807"/>
    </source>
</evidence>
<evidence type="ECO:0000256" key="1">
    <source>
        <dbReference type="ARBA" id="ARBA00005234"/>
    </source>
</evidence>
<dbReference type="EMBL" id="JBFOLK010000010">
    <property type="protein sequence ID" value="KAL2480463.1"/>
    <property type="molecule type" value="Genomic_DNA"/>
</dbReference>
<evidence type="ECO:0000256" key="3">
    <source>
        <dbReference type="ARBA" id="ARBA00022801"/>
    </source>
</evidence>
<comment type="caution">
    <text evidence="6">The sequence shown here is derived from an EMBL/GenBank/DDBJ whole genome shotgun (WGS) entry which is preliminary data.</text>
</comment>
<dbReference type="PANTHER" id="PTHR12606">
    <property type="entry name" value="SENTRIN/SUMO-SPECIFIC PROTEASE"/>
    <property type="match status" value="1"/>
</dbReference>
<evidence type="ECO:0000256" key="2">
    <source>
        <dbReference type="ARBA" id="ARBA00022670"/>
    </source>
</evidence>
<dbReference type="PROSITE" id="PS50600">
    <property type="entry name" value="ULP_PROTEASE"/>
    <property type="match status" value="1"/>
</dbReference>
<proteinExistence type="inferred from homology"/>
<dbReference type="GO" id="GO:0006508">
    <property type="term" value="P:proteolysis"/>
    <property type="evidence" value="ECO:0007669"/>
    <property type="project" value="UniProtKB-KW"/>
</dbReference>
<dbReference type="AlphaFoldDB" id="A0ABD1QWC5"/>
<evidence type="ECO:0000313" key="6">
    <source>
        <dbReference type="EMBL" id="KAL2480463.1"/>
    </source>
</evidence>
<dbReference type="Gene3D" id="3.40.395.10">
    <property type="entry name" value="Adenoviral Proteinase, Chain A"/>
    <property type="match status" value="1"/>
</dbReference>
<dbReference type="PANTHER" id="PTHR12606:SF136">
    <property type="entry name" value="ULP1 PROTEASE FAMILY PROTEIN"/>
    <property type="match status" value="1"/>
</dbReference>
<protein>
    <submittedName>
        <fullName evidence="6">Ulp1 protease family protein</fullName>
    </submittedName>
</protein>
<dbReference type="InterPro" id="IPR003653">
    <property type="entry name" value="Peptidase_C48_C"/>
</dbReference>
<accession>A0ABD1QWC5</accession>
<evidence type="ECO:0000313" key="7">
    <source>
        <dbReference type="Proteomes" id="UP001604336"/>
    </source>
</evidence>
<sequence length="193" mass="22382">MQLLHQRMIKYPKSFDRPRVILDVNFYVNCMLAMLELDVTDHPMNLPEGFDSYLQGEFPKHGEKWEGCTHLYFPVCSRSHWYAIEVDIVKSTMFIYDPDKSCSTDDQIRADLKPMTTILPMLLKKINIVIDALAIERITTTSKQSNSGDCGIYAIKYIELLSIGRKVELVNGFHMPKWRRKLAVELYTLDCTP</sequence>
<dbReference type="GO" id="GO:0008234">
    <property type="term" value="F:cysteine-type peptidase activity"/>
    <property type="evidence" value="ECO:0007669"/>
    <property type="project" value="UniProtKB-KW"/>
</dbReference>
<gene>
    <name evidence="6" type="ORF">Adt_33429</name>
</gene>
<dbReference type="Proteomes" id="UP001604336">
    <property type="component" value="Unassembled WGS sequence"/>
</dbReference>
<feature type="domain" description="Ubiquitin-like protease family profile" evidence="5">
    <location>
        <begin position="1"/>
        <end position="161"/>
    </location>
</feature>
<keyword evidence="4" id="KW-0788">Thiol protease</keyword>